<dbReference type="CDD" id="cd18034">
    <property type="entry name" value="DEXHc_dicer"/>
    <property type="match status" value="1"/>
</dbReference>
<dbReference type="InterPro" id="IPR005034">
    <property type="entry name" value="Dicer_dimerisation"/>
</dbReference>
<dbReference type="Gene3D" id="1.10.1520.10">
    <property type="entry name" value="Ribonuclease III domain"/>
    <property type="match status" value="2"/>
</dbReference>
<dbReference type="GO" id="GO:0004386">
    <property type="term" value="F:helicase activity"/>
    <property type="evidence" value="ECO:0007669"/>
    <property type="project" value="UniProtKB-KW"/>
</dbReference>
<evidence type="ECO:0000259" key="25">
    <source>
        <dbReference type="PROSITE" id="PS51327"/>
    </source>
</evidence>
<evidence type="ECO:0000256" key="12">
    <source>
        <dbReference type="ARBA" id="ARBA00022842"/>
    </source>
</evidence>
<evidence type="ECO:0000256" key="10">
    <source>
        <dbReference type="ARBA" id="ARBA00022806"/>
    </source>
</evidence>
<evidence type="ECO:0000313" key="27">
    <source>
        <dbReference type="Proteomes" id="UP001293593"/>
    </source>
</evidence>
<dbReference type="Proteomes" id="UP001293593">
    <property type="component" value="Unassembled WGS sequence"/>
</dbReference>
<evidence type="ECO:0000256" key="3">
    <source>
        <dbReference type="ARBA" id="ARBA00004123"/>
    </source>
</evidence>
<dbReference type="FunFam" id="3.30.160.380:FF:000001">
    <property type="entry name" value="Endoribonuclease dicer-like 1"/>
    <property type="match status" value="1"/>
</dbReference>
<keyword evidence="27" id="KW-1185">Reference proteome</keyword>
<reference evidence="26" key="1">
    <citation type="submission" date="2023-10" db="EMBL/GenBank/DDBJ databases">
        <title>Chromosome-level genome of the transformable northern wattle, Acacia crassicarpa.</title>
        <authorList>
            <person name="Massaro I."/>
            <person name="Sinha N.R."/>
            <person name="Poethig S."/>
            <person name="Leichty A.R."/>
        </authorList>
    </citation>
    <scope>NUCLEOTIDE SEQUENCE</scope>
    <source>
        <strain evidence="26">Acra3RX</strain>
        <tissue evidence="26">Leaf</tissue>
    </source>
</reference>
<feature type="domain" description="RNase III" evidence="21">
    <location>
        <begin position="1257"/>
        <end position="1401"/>
    </location>
</feature>
<keyword evidence="11" id="KW-0067">ATP-binding</keyword>
<evidence type="ECO:0000256" key="15">
    <source>
        <dbReference type="ARBA" id="ARBA00023211"/>
    </source>
</evidence>
<keyword evidence="6" id="KW-0677">Repeat</keyword>
<dbReference type="SMART" id="SM00535">
    <property type="entry name" value="RIBOc"/>
    <property type="match status" value="2"/>
</dbReference>
<feature type="region of interest" description="Disordered" evidence="19">
    <location>
        <begin position="1496"/>
        <end position="1560"/>
    </location>
</feature>
<evidence type="ECO:0000256" key="14">
    <source>
        <dbReference type="ARBA" id="ARBA00023158"/>
    </source>
</evidence>
<keyword evidence="5" id="KW-0479">Metal-binding</keyword>
<keyword evidence="9" id="KW-0378">Hydrolase</keyword>
<evidence type="ECO:0000259" key="22">
    <source>
        <dbReference type="PROSITE" id="PS50821"/>
    </source>
</evidence>
<evidence type="ECO:0000256" key="1">
    <source>
        <dbReference type="ARBA" id="ARBA00001936"/>
    </source>
</evidence>
<keyword evidence="14" id="KW-0943">RNA-mediated gene silencing</keyword>
<dbReference type="Pfam" id="PF03368">
    <property type="entry name" value="Dicer_dimer"/>
    <property type="match status" value="1"/>
</dbReference>
<dbReference type="SMART" id="SM00949">
    <property type="entry name" value="PAZ"/>
    <property type="match status" value="1"/>
</dbReference>
<gene>
    <name evidence="26" type="ORF">QN277_000793</name>
</gene>
<dbReference type="Gene3D" id="3.30.160.20">
    <property type="match status" value="1"/>
</dbReference>
<feature type="domain" description="DRBM" evidence="20">
    <location>
        <begin position="1470"/>
        <end position="1493"/>
    </location>
</feature>
<feature type="domain" description="Helicase C-terminal" evidence="24">
    <location>
        <begin position="400"/>
        <end position="558"/>
    </location>
</feature>
<dbReference type="FunFam" id="1.10.1520.10:FF:000008">
    <property type="entry name" value="Dicer-like 104"/>
    <property type="match status" value="1"/>
</dbReference>
<keyword evidence="12" id="KW-0460">Magnesium</keyword>
<dbReference type="GO" id="GO:0005737">
    <property type="term" value="C:cytoplasm"/>
    <property type="evidence" value="ECO:0007669"/>
    <property type="project" value="TreeGrafter"/>
</dbReference>
<feature type="domain" description="Helicase ATP-binding" evidence="23">
    <location>
        <begin position="54"/>
        <end position="211"/>
    </location>
</feature>
<keyword evidence="10" id="KW-0347">Helicase</keyword>
<feature type="compositionally biased region" description="Basic and acidic residues" evidence="19">
    <location>
        <begin position="1508"/>
        <end position="1522"/>
    </location>
</feature>
<evidence type="ECO:0000256" key="7">
    <source>
        <dbReference type="ARBA" id="ARBA00022741"/>
    </source>
</evidence>
<evidence type="ECO:0000256" key="19">
    <source>
        <dbReference type="SAM" id="MobiDB-lite"/>
    </source>
</evidence>
<evidence type="ECO:0000313" key="26">
    <source>
        <dbReference type="EMBL" id="KAK4283890.1"/>
    </source>
</evidence>
<organism evidence="26 27">
    <name type="scientific">Acacia crassicarpa</name>
    <name type="common">northern wattle</name>
    <dbReference type="NCBI Taxonomy" id="499986"/>
    <lineage>
        <taxon>Eukaryota</taxon>
        <taxon>Viridiplantae</taxon>
        <taxon>Streptophyta</taxon>
        <taxon>Embryophyta</taxon>
        <taxon>Tracheophyta</taxon>
        <taxon>Spermatophyta</taxon>
        <taxon>Magnoliopsida</taxon>
        <taxon>eudicotyledons</taxon>
        <taxon>Gunneridae</taxon>
        <taxon>Pentapetalae</taxon>
        <taxon>rosids</taxon>
        <taxon>fabids</taxon>
        <taxon>Fabales</taxon>
        <taxon>Fabaceae</taxon>
        <taxon>Caesalpinioideae</taxon>
        <taxon>mimosoid clade</taxon>
        <taxon>Acacieae</taxon>
        <taxon>Acacia</taxon>
    </lineage>
</organism>
<dbReference type="InterPro" id="IPR003100">
    <property type="entry name" value="PAZ_dom"/>
</dbReference>
<accession>A0AAE1N5S6</accession>
<evidence type="ECO:0000256" key="16">
    <source>
        <dbReference type="ARBA" id="ARBA00023242"/>
    </source>
</evidence>
<dbReference type="GO" id="GO:0003723">
    <property type="term" value="F:RNA binding"/>
    <property type="evidence" value="ECO:0007669"/>
    <property type="project" value="UniProtKB-UniRule"/>
</dbReference>
<evidence type="ECO:0000259" key="23">
    <source>
        <dbReference type="PROSITE" id="PS51192"/>
    </source>
</evidence>
<keyword evidence="16" id="KW-0539">Nucleus</keyword>
<dbReference type="CDD" id="cd00593">
    <property type="entry name" value="RIBOc"/>
    <property type="match status" value="2"/>
</dbReference>
<dbReference type="Pfam" id="PF00270">
    <property type="entry name" value="DEAD"/>
    <property type="match status" value="1"/>
</dbReference>
<dbReference type="PROSITE" id="PS51192">
    <property type="entry name" value="HELICASE_ATP_BIND_1"/>
    <property type="match status" value="1"/>
</dbReference>
<dbReference type="CDD" id="cd18802">
    <property type="entry name" value="SF2_C_dicer"/>
    <property type="match status" value="1"/>
</dbReference>
<dbReference type="Pfam" id="PF00636">
    <property type="entry name" value="Ribonuclease_3"/>
    <property type="match status" value="2"/>
</dbReference>
<evidence type="ECO:0000256" key="4">
    <source>
        <dbReference type="ARBA" id="ARBA00022722"/>
    </source>
</evidence>
<dbReference type="Pfam" id="PF02170">
    <property type="entry name" value="PAZ"/>
    <property type="match status" value="1"/>
</dbReference>
<dbReference type="SUPFAM" id="SSF69065">
    <property type="entry name" value="RNase III domain-like"/>
    <property type="match status" value="2"/>
</dbReference>
<evidence type="ECO:0000256" key="2">
    <source>
        <dbReference type="ARBA" id="ARBA00001946"/>
    </source>
</evidence>
<dbReference type="PANTHER" id="PTHR14950">
    <property type="entry name" value="DICER-RELATED"/>
    <property type="match status" value="1"/>
</dbReference>
<dbReference type="EMBL" id="JAWXYG010000001">
    <property type="protein sequence ID" value="KAK4283890.1"/>
    <property type="molecule type" value="Genomic_DNA"/>
</dbReference>
<dbReference type="PROSITE" id="PS51194">
    <property type="entry name" value="HELICASE_CTER"/>
    <property type="match status" value="1"/>
</dbReference>
<dbReference type="PROSITE" id="PS00517">
    <property type="entry name" value="RNASE_3_1"/>
    <property type="match status" value="1"/>
</dbReference>
<dbReference type="PANTHER" id="PTHR14950:SF46">
    <property type="entry name" value="ENDORIBONUCLEASE DICER HOMOLOG 3"/>
    <property type="match status" value="1"/>
</dbReference>
<dbReference type="GO" id="GO:0005524">
    <property type="term" value="F:ATP binding"/>
    <property type="evidence" value="ECO:0007669"/>
    <property type="project" value="UniProtKB-KW"/>
</dbReference>
<dbReference type="Gene3D" id="3.40.50.300">
    <property type="entry name" value="P-loop containing nucleotide triphosphate hydrolases"/>
    <property type="match status" value="2"/>
</dbReference>
<dbReference type="SMART" id="SM00487">
    <property type="entry name" value="DEXDc"/>
    <property type="match status" value="1"/>
</dbReference>
<dbReference type="InterPro" id="IPR038248">
    <property type="entry name" value="Dicer_dimer_sf"/>
</dbReference>
<keyword evidence="7" id="KW-0547">Nucleotide-binding</keyword>
<evidence type="ECO:0000256" key="9">
    <source>
        <dbReference type="ARBA" id="ARBA00022801"/>
    </source>
</evidence>
<dbReference type="Gene3D" id="3.30.160.380">
    <property type="entry name" value="Dicer dimerisation domain"/>
    <property type="match status" value="1"/>
</dbReference>
<evidence type="ECO:0000256" key="11">
    <source>
        <dbReference type="ARBA" id="ARBA00022840"/>
    </source>
</evidence>
<evidence type="ECO:0000256" key="17">
    <source>
        <dbReference type="ARBA" id="ARBA00035116"/>
    </source>
</evidence>
<keyword evidence="8" id="KW-0255">Endonuclease</keyword>
<dbReference type="Gene3D" id="2.170.260.10">
    <property type="entry name" value="paz domain"/>
    <property type="match status" value="1"/>
</dbReference>
<dbReference type="GO" id="GO:0046872">
    <property type="term" value="F:metal ion binding"/>
    <property type="evidence" value="ECO:0007669"/>
    <property type="project" value="UniProtKB-KW"/>
</dbReference>
<dbReference type="FunFam" id="3.40.50.300:FF:000420">
    <property type="entry name" value="Endoribonuclease dicer-like 1"/>
    <property type="match status" value="1"/>
</dbReference>
<evidence type="ECO:0000256" key="5">
    <source>
        <dbReference type="ARBA" id="ARBA00022723"/>
    </source>
</evidence>
<dbReference type="InterPro" id="IPR001650">
    <property type="entry name" value="Helicase_C-like"/>
</dbReference>
<dbReference type="InterPro" id="IPR036389">
    <property type="entry name" value="RNase_III_sf"/>
</dbReference>
<comment type="similarity">
    <text evidence="17 18">Belongs to the helicase family. Dicer subfamily.</text>
</comment>
<comment type="caution">
    <text evidence="26">The sequence shown here is derived from an EMBL/GenBank/DDBJ whole genome shotgun (WGS) entry which is preliminary data.</text>
</comment>
<feature type="domain" description="Dicer dsRNA-binding fold" evidence="25">
    <location>
        <begin position="585"/>
        <end position="675"/>
    </location>
</feature>
<dbReference type="InterPro" id="IPR036085">
    <property type="entry name" value="PAZ_dom_sf"/>
</dbReference>
<name>A0AAE1N5S6_9FABA</name>
<proteinExistence type="inferred from homology"/>
<dbReference type="PROSITE" id="PS50142">
    <property type="entry name" value="RNASE_3_2"/>
    <property type="match status" value="2"/>
</dbReference>
<dbReference type="GO" id="GO:0005634">
    <property type="term" value="C:nucleus"/>
    <property type="evidence" value="ECO:0007669"/>
    <property type="project" value="UniProtKB-SubCell"/>
</dbReference>
<feature type="domain" description="RNase III" evidence="21">
    <location>
        <begin position="1044"/>
        <end position="1216"/>
    </location>
</feature>
<dbReference type="InterPro" id="IPR000999">
    <property type="entry name" value="RNase_III_dom"/>
</dbReference>
<dbReference type="InterPro" id="IPR027417">
    <property type="entry name" value="P-loop_NTPase"/>
</dbReference>
<dbReference type="FunFam" id="2.170.260.10:FF:000004">
    <property type="entry name" value="Dicer-like 104"/>
    <property type="match status" value="1"/>
</dbReference>
<dbReference type="PROSITE" id="PS51327">
    <property type="entry name" value="DICER_DSRBF"/>
    <property type="match status" value="1"/>
</dbReference>
<dbReference type="FunFam" id="1.10.1520.10:FF:000004">
    <property type="entry name" value="Endoribonuclease dicer-like 1"/>
    <property type="match status" value="1"/>
</dbReference>
<dbReference type="Pfam" id="PF00271">
    <property type="entry name" value="Helicase_C"/>
    <property type="match status" value="1"/>
</dbReference>
<evidence type="ECO:0000256" key="6">
    <source>
        <dbReference type="ARBA" id="ARBA00022737"/>
    </source>
</evidence>
<comment type="cofactor">
    <cofactor evidence="1">
        <name>Mn(2+)</name>
        <dbReference type="ChEBI" id="CHEBI:29035"/>
    </cofactor>
</comment>
<comment type="cofactor">
    <cofactor evidence="2">
        <name>Mg(2+)</name>
        <dbReference type="ChEBI" id="CHEBI:18420"/>
    </cofactor>
</comment>
<evidence type="ECO:0000259" key="24">
    <source>
        <dbReference type="PROSITE" id="PS51194"/>
    </source>
</evidence>
<dbReference type="SMART" id="SM00490">
    <property type="entry name" value="HELICc"/>
    <property type="match status" value="1"/>
</dbReference>
<dbReference type="PROSITE" id="PS50137">
    <property type="entry name" value="DS_RBD"/>
    <property type="match status" value="1"/>
</dbReference>
<keyword evidence="15" id="KW-0464">Manganese</keyword>
<dbReference type="GO" id="GO:0010267">
    <property type="term" value="P:ta-siRNA processing"/>
    <property type="evidence" value="ECO:0007669"/>
    <property type="project" value="UniProtKB-ARBA"/>
</dbReference>
<dbReference type="PROSITE" id="PS50821">
    <property type="entry name" value="PAZ"/>
    <property type="match status" value="1"/>
</dbReference>
<keyword evidence="13 18" id="KW-0694">RNA-binding</keyword>
<dbReference type="GO" id="GO:0004525">
    <property type="term" value="F:ribonuclease III activity"/>
    <property type="evidence" value="ECO:0007669"/>
    <property type="project" value="InterPro"/>
</dbReference>
<sequence length="1673" mass="188028">MDSPHQCNSSLEQNFEKINSNSNTHCSPVQASLSSSSSSVKTQHIHPRKYQLEAFEVARQKNTIVVLGTGSGKTLIAVMLLNDIGQSIKSSGLKKSIIFLAPTVHLVNQQFKSIKDLTNFDIEEYYGAKGVDTWNLERWEKEINDHDVLIMTPQILLDALRKAFLSIEMVSLIVIDECHRATGNHPYAKIMKEFYHKANVKPKIFGMTASPVIKKGVSSTMDCKGQISELENIMESEIYMIEDKTEIDVCIPSAKESCRYYDQAQFAAMSMKSRIEAWWSEFDVLSELQKSLQREKDVYDKFKALRRRIANELAKILYCVEDLGLLCTYEAVKISLEKFHNIEEEQGAYQKGFLHCKHFLENVMQIIGESLPLADKSLLEVEFDYTRAVTLGYISPKLHELIQIFQSFGESGHVSCLIFVERIITAKVIEKFVRKVSQLSHFTVSYITGSNTSNDSLALKRQKETLDSFHAGKINLLFTTDVIEEGIHVPRCSSVIRFDLPKTIRSYVQSRGRARQANSQFIMMLERGNTKQRNQLFDIIKSERFMTDDSVYSGLDFFPRRACTVEEAIRYSVDSTGASVTSDSSVTLIHQYCGKLKGDKYFNPKPSFEYIDLEGGYQCKLSLPSNAAFQTIVGPLSKNAHLAKQLVCFEACKKLHKMGALDDHLRPSVEEPLAQVHTVKNKKTSSGAGTTKRKELHGSASVRALCGTWKDKLDGAVFYAYTFDFSCSVLNETYSKFVLLTESKLDDDVGNFELELYLISKIVKTLVSSGGQVRLDAEQMRNAKSFHELLFNGVFGRLVFRSKEAAGGRQFLLQDETSSLWTPSNSYLLLPLEKDGIYEESFKINWAGINSCASAIEFMQKKYSLGADHCDDYRKNLPSHDINMSEADHGGGEKIHFANCVLDLNNVKDMVVLAIHTGKIYCIIEAAHDLSAASPFDTPENLAAVEPITFSDYFRKRYGVTLRHPGQPLLLLRQSHNPHNLLVNFNEEDTLGKSPEVGLVNQKARAHIHIPPELLCTLNIRRDVLKPLYLLPSLMHRIESFMLASQLRQEIAGQNSNFNIPSSMILEALTTLRCCERFSMERLELLGDSVLKYAVSCHLFLKNPKMHEGQLSAQRTWAVCNSTLHKCGTDHKVQEYIRDSAFEPRRWLAPGHRSIHTVHCKCGVESLEVPLDEKFQSDDPKIVVGKLCDRHHRWICSKTISDCVEALIGAYFVGGGLLASLHVMKWLGICADLEPSLVDEAIATASLRLYSPKENEIANLETKIGYKFSVKGLLLEAMTHASENELGGGYSYERLEFLGDSVLDLLITWHLYQSHTDIDPGELTDLRSASVNNENFAQAAVRQNLQQYLLHSSDLLLGQINDYVRALSELNSTESLPGLKGPKVLGDLIESIAGAILIDSKLNLDEVWKVFKPLLSPIVTPDKLELPPLRELLELSGSLGYFVKEKCKVKGDMVHAELSFQLQDVLLVQEGRGPNKKTAKGEAAFHLLKDLEKRGISHNNSGTKRKRDNLDHSFDPSTRKEINLGSGVPDEHVSEPVMNKRAKVDKTNPSSPKDVSMELSDPNDAIPVIASINMKKGGPRITLFELCKRLQWPMPTFDSTEQKQRTLFEFGEGAERRKGYICFMSSIQLCIPNYGNINCKGESRADKKSSLDSAALEMLHELQRLGKLKIGDC</sequence>
<dbReference type="InterPro" id="IPR014001">
    <property type="entry name" value="Helicase_ATP-bd"/>
</dbReference>
<dbReference type="SUPFAM" id="SSF52540">
    <property type="entry name" value="P-loop containing nucleoside triphosphate hydrolases"/>
    <property type="match status" value="1"/>
</dbReference>
<evidence type="ECO:0000259" key="20">
    <source>
        <dbReference type="PROSITE" id="PS50137"/>
    </source>
</evidence>
<comment type="subcellular location">
    <subcellularLocation>
        <location evidence="3">Nucleus</location>
    </subcellularLocation>
</comment>
<protein>
    <submittedName>
        <fullName evidence="26">Uncharacterized protein</fullName>
    </submittedName>
</protein>
<evidence type="ECO:0000256" key="18">
    <source>
        <dbReference type="PROSITE-ProRule" id="PRU00657"/>
    </source>
</evidence>
<keyword evidence="4" id="KW-0540">Nuclease</keyword>
<feature type="domain" description="PAZ" evidence="22">
    <location>
        <begin position="893"/>
        <end position="1019"/>
    </location>
</feature>
<evidence type="ECO:0000256" key="8">
    <source>
        <dbReference type="ARBA" id="ARBA00022759"/>
    </source>
</evidence>
<dbReference type="SUPFAM" id="SSF101690">
    <property type="entry name" value="PAZ domain"/>
    <property type="match status" value="1"/>
</dbReference>
<dbReference type="InterPro" id="IPR011545">
    <property type="entry name" value="DEAD/DEAH_box_helicase_dom"/>
</dbReference>
<evidence type="ECO:0000259" key="21">
    <source>
        <dbReference type="PROSITE" id="PS50142"/>
    </source>
</evidence>
<dbReference type="InterPro" id="IPR014720">
    <property type="entry name" value="dsRBD_dom"/>
</dbReference>
<dbReference type="FunFam" id="3.40.50.300:FF:000705">
    <property type="entry name" value="Endoribonuclease dicer-like protein"/>
    <property type="match status" value="1"/>
</dbReference>
<evidence type="ECO:0000256" key="13">
    <source>
        <dbReference type="ARBA" id="ARBA00022884"/>
    </source>
</evidence>